<feature type="compositionally biased region" description="Basic and acidic residues" evidence="1">
    <location>
        <begin position="15"/>
        <end position="40"/>
    </location>
</feature>
<reference evidence="3 4" key="1">
    <citation type="submission" date="2021-07" db="EMBL/GenBank/DDBJ databases">
        <title>Paenibacillus radiodurans sp. nov., isolated from the southeastern edge of Tengger Desert.</title>
        <authorList>
            <person name="Zhang G."/>
        </authorList>
    </citation>
    <scope>NUCLEOTIDE SEQUENCE [LARGE SCALE GENOMIC DNA]</scope>
    <source>
        <strain evidence="3 4">DT7-4</strain>
    </source>
</reference>
<feature type="region of interest" description="Disordered" evidence="1">
    <location>
        <begin position="1"/>
        <end position="41"/>
    </location>
</feature>
<proteinExistence type="predicted"/>
<evidence type="ECO:0000313" key="3">
    <source>
        <dbReference type="EMBL" id="MBW7477645.1"/>
    </source>
</evidence>
<dbReference type="Gene3D" id="3.90.1200.10">
    <property type="match status" value="1"/>
</dbReference>
<sequence length="356" mass="40040">MKESGANRNGLNELRGLDEPDEPHGLDEPDEPRGLDEISERGASSAFPADLVLPDGSLNGRWARGREILYRGMNGQAVERFYMDGPLSYIYKPLTNSGQWGQEKWVYEHVLPSFPPLYPQLLAASADRSTGLHWMIFEDMGKLRHEFSASAAAELARHVSWWHSQPVDRLVHIPLKGPKPPMEQMVAELLGNEAGVRKMLADISLPEDMQEHVYAALKRGLFPAERVLSHGDLHLGNYAQVSGRIVVLDWEHAHLNSPFWDLYHIIDMSHPSFPKSITSSARLLILQAYGERRGGGLKEPEFLREYALFACAFSLWMLGLIAGDLAAGGETKWPREQLERQLQETIASLRQCAEML</sequence>
<name>A0ABS7DCT2_9BACL</name>
<keyword evidence="4" id="KW-1185">Reference proteome</keyword>
<dbReference type="InterPro" id="IPR002575">
    <property type="entry name" value="Aminoglycoside_PTrfase"/>
</dbReference>
<dbReference type="InterPro" id="IPR011009">
    <property type="entry name" value="Kinase-like_dom_sf"/>
</dbReference>
<comment type="caution">
    <text evidence="3">The sequence shown here is derived from an EMBL/GenBank/DDBJ whole genome shotgun (WGS) entry which is preliminary data.</text>
</comment>
<evidence type="ECO:0000256" key="1">
    <source>
        <dbReference type="SAM" id="MobiDB-lite"/>
    </source>
</evidence>
<dbReference type="EMBL" id="JAHZIJ010000028">
    <property type="protein sequence ID" value="MBW7477645.1"/>
    <property type="molecule type" value="Genomic_DNA"/>
</dbReference>
<evidence type="ECO:0000259" key="2">
    <source>
        <dbReference type="Pfam" id="PF01636"/>
    </source>
</evidence>
<gene>
    <name evidence="3" type="ORF">K0T92_23265</name>
</gene>
<accession>A0ABS7DCT2</accession>
<dbReference type="SUPFAM" id="SSF56112">
    <property type="entry name" value="Protein kinase-like (PK-like)"/>
    <property type="match status" value="1"/>
</dbReference>
<feature type="domain" description="Aminoglycoside phosphotransferase" evidence="2">
    <location>
        <begin position="146"/>
        <end position="290"/>
    </location>
</feature>
<feature type="compositionally biased region" description="Polar residues" evidence="1">
    <location>
        <begin position="1"/>
        <end position="10"/>
    </location>
</feature>
<evidence type="ECO:0000313" key="4">
    <source>
        <dbReference type="Proteomes" id="UP000812277"/>
    </source>
</evidence>
<dbReference type="Proteomes" id="UP000812277">
    <property type="component" value="Unassembled WGS sequence"/>
</dbReference>
<organism evidence="3 4">
    <name type="scientific">Paenibacillus oenotherae</name>
    <dbReference type="NCBI Taxonomy" id="1435645"/>
    <lineage>
        <taxon>Bacteria</taxon>
        <taxon>Bacillati</taxon>
        <taxon>Bacillota</taxon>
        <taxon>Bacilli</taxon>
        <taxon>Bacillales</taxon>
        <taxon>Paenibacillaceae</taxon>
        <taxon>Paenibacillus</taxon>
    </lineage>
</organism>
<dbReference type="Pfam" id="PF01636">
    <property type="entry name" value="APH"/>
    <property type="match status" value="1"/>
</dbReference>
<dbReference type="RefSeq" id="WP_219875013.1">
    <property type="nucleotide sequence ID" value="NZ_JAHZIJ010000028.1"/>
</dbReference>
<protein>
    <submittedName>
        <fullName evidence="3">Aminoglycoside phosphotransferase family protein</fullName>
    </submittedName>
</protein>